<dbReference type="OrthoDB" id="2135310at2"/>
<dbReference type="PATRIC" id="fig|1423747.3.peg.1019"/>
<evidence type="ECO:0000313" key="2">
    <source>
        <dbReference type="Proteomes" id="UP000051264"/>
    </source>
</evidence>
<name>A0A0R1RW66_9LACO</name>
<organism evidence="1 2">
    <name type="scientific">Latilactobacillus fuchuensis DSM 14340 = JCM 11249</name>
    <dbReference type="NCBI Taxonomy" id="1423747"/>
    <lineage>
        <taxon>Bacteria</taxon>
        <taxon>Bacillati</taxon>
        <taxon>Bacillota</taxon>
        <taxon>Bacilli</taxon>
        <taxon>Lactobacillales</taxon>
        <taxon>Lactobacillaceae</taxon>
        <taxon>Latilactobacillus</taxon>
    </lineage>
</organism>
<dbReference type="Gene3D" id="3.40.1580.10">
    <property type="entry name" value="SMI1/KNR4-like"/>
    <property type="match status" value="1"/>
</dbReference>
<dbReference type="STRING" id="1423747.FC69_GL000998"/>
<accession>A0A0R1RW66</accession>
<dbReference type="RefSeq" id="WP_025083890.1">
    <property type="nucleotide sequence ID" value="NZ_AZEX01000025.1"/>
</dbReference>
<reference evidence="1 2" key="1">
    <citation type="journal article" date="2015" name="Genome Announc.">
        <title>Expanding the biotechnology potential of lactobacilli through comparative genomics of 213 strains and associated genera.</title>
        <authorList>
            <person name="Sun Z."/>
            <person name="Harris H.M."/>
            <person name="McCann A."/>
            <person name="Guo C."/>
            <person name="Argimon S."/>
            <person name="Zhang W."/>
            <person name="Yang X."/>
            <person name="Jeffery I.B."/>
            <person name="Cooney J.C."/>
            <person name="Kagawa T.F."/>
            <person name="Liu W."/>
            <person name="Song Y."/>
            <person name="Salvetti E."/>
            <person name="Wrobel A."/>
            <person name="Rasinkangas P."/>
            <person name="Parkhill J."/>
            <person name="Rea M.C."/>
            <person name="O'Sullivan O."/>
            <person name="Ritari J."/>
            <person name="Douillard F.P."/>
            <person name="Paul Ross R."/>
            <person name="Yang R."/>
            <person name="Briner A.E."/>
            <person name="Felis G.E."/>
            <person name="de Vos W.M."/>
            <person name="Barrangou R."/>
            <person name="Klaenhammer T.R."/>
            <person name="Caufield P.W."/>
            <person name="Cui Y."/>
            <person name="Zhang H."/>
            <person name="O'Toole P.W."/>
        </authorList>
    </citation>
    <scope>NUCLEOTIDE SEQUENCE [LARGE SCALE GENOMIC DNA]</scope>
    <source>
        <strain evidence="1 2">DSM 14340</strain>
    </source>
</reference>
<dbReference type="SUPFAM" id="SSF160631">
    <property type="entry name" value="SMI1/KNR4-like"/>
    <property type="match status" value="1"/>
</dbReference>
<gene>
    <name evidence="1" type="ORF">FC69_GL000998</name>
</gene>
<protein>
    <recommendedName>
        <fullName evidence="3">Knr4/Smi1-like domain-containing protein</fullName>
    </recommendedName>
</protein>
<evidence type="ECO:0008006" key="3">
    <source>
        <dbReference type="Google" id="ProtNLM"/>
    </source>
</evidence>
<proteinExistence type="predicted"/>
<sequence length="247" mass="28274">MFTIHPQIADSGLTDPRFIHPNAKLPASYVTLCQQTNGGFLQRFRLPTSEPTSDGLDHVECHYIAGLATEHQSVIDCSDFPAYLIPFSQHQTQYFAFDYQQNPTNPSIRYIDTEVDQWLTVADSFEIFLAQLGTKAIDLSGIDEFPLTPLQRNHYLLVAQPSELTTLLEHYESDSPKDWFLSWLQFFVQHGTLAQQKCALAAFNTQQLYFRRQLPPTLATDLQHAFKQLPALATLYDQYAAKWSFTY</sequence>
<dbReference type="Pfam" id="PF14568">
    <property type="entry name" value="SUKH_6"/>
    <property type="match status" value="1"/>
</dbReference>
<evidence type="ECO:0000313" key="1">
    <source>
        <dbReference type="EMBL" id="KRL61073.1"/>
    </source>
</evidence>
<dbReference type="EMBL" id="AZEX01000025">
    <property type="protein sequence ID" value="KRL61073.1"/>
    <property type="molecule type" value="Genomic_DNA"/>
</dbReference>
<dbReference type="InterPro" id="IPR037883">
    <property type="entry name" value="Knr4/Smi1-like_sf"/>
</dbReference>
<comment type="caution">
    <text evidence="1">The sequence shown here is derived from an EMBL/GenBank/DDBJ whole genome shotgun (WGS) entry which is preliminary data.</text>
</comment>
<dbReference type="Proteomes" id="UP000051264">
    <property type="component" value="Unassembled WGS sequence"/>
</dbReference>
<dbReference type="AlphaFoldDB" id="A0A0R1RW66"/>
<dbReference type="eggNOG" id="COG0457">
    <property type="taxonomic scope" value="Bacteria"/>
</dbReference>